<evidence type="ECO:0000313" key="7">
    <source>
        <dbReference type="EMBL" id="RVX68266.1"/>
    </source>
</evidence>
<dbReference type="PANTHER" id="PTHR45646">
    <property type="entry name" value="SERINE/THREONINE-PROTEIN KINASE DOA-RELATED"/>
    <property type="match status" value="1"/>
</dbReference>
<sequence length="139" mass="16203">MSVRAPETLLDSTWDLRMDVWSLASTIFQLVTGEPPFDDFMATKDFLILEWIAMFGDVPEDWRKQAKELVGDLRADLYQGSLSSCLYEIYFSAETKAEFTEEDIELLGDLLTKMMCYLPKDRLSVKDILRHEWFAKNPF</sequence>
<dbReference type="Pfam" id="PF00069">
    <property type="entry name" value="Pkinase"/>
    <property type="match status" value="1"/>
</dbReference>
<dbReference type="GO" id="GO:0004674">
    <property type="term" value="F:protein serine/threonine kinase activity"/>
    <property type="evidence" value="ECO:0007669"/>
    <property type="project" value="UniProtKB-KW"/>
</dbReference>
<evidence type="ECO:0000256" key="1">
    <source>
        <dbReference type="ARBA" id="ARBA00022527"/>
    </source>
</evidence>
<dbReference type="PROSITE" id="PS50011">
    <property type="entry name" value="PROTEIN_KINASE_DOM"/>
    <property type="match status" value="1"/>
</dbReference>
<dbReference type="SUPFAM" id="SSF56112">
    <property type="entry name" value="Protein kinase-like (PK-like)"/>
    <property type="match status" value="1"/>
</dbReference>
<evidence type="ECO:0000256" key="5">
    <source>
        <dbReference type="ARBA" id="ARBA00022840"/>
    </source>
</evidence>
<dbReference type="Proteomes" id="UP000288859">
    <property type="component" value="Unassembled WGS sequence"/>
</dbReference>
<dbReference type="InterPro" id="IPR051175">
    <property type="entry name" value="CLK_kinases"/>
</dbReference>
<dbReference type="AlphaFoldDB" id="A0A438MWY5"/>
<keyword evidence="2" id="KW-0808">Transferase</keyword>
<keyword evidence="5" id="KW-0067">ATP-binding</keyword>
<proteinExistence type="predicted"/>
<dbReference type="OrthoDB" id="4119926at2759"/>
<organism evidence="7 8">
    <name type="scientific">Exophiala mesophila</name>
    <name type="common">Black yeast-like fungus</name>
    <dbReference type="NCBI Taxonomy" id="212818"/>
    <lineage>
        <taxon>Eukaryota</taxon>
        <taxon>Fungi</taxon>
        <taxon>Dikarya</taxon>
        <taxon>Ascomycota</taxon>
        <taxon>Pezizomycotina</taxon>
        <taxon>Eurotiomycetes</taxon>
        <taxon>Chaetothyriomycetidae</taxon>
        <taxon>Chaetothyriales</taxon>
        <taxon>Herpotrichiellaceae</taxon>
        <taxon>Exophiala</taxon>
    </lineage>
</organism>
<keyword evidence="3" id="KW-0547">Nucleotide-binding</keyword>
<dbReference type="GO" id="GO:0005524">
    <property type="term" value="F:ATP binding"/>
    <property type="evidence" value="ECO:0007669"/>
    <property type="project" value="UniProtKB-KW"/>
</dbReference>
<reference evidence="7 8" key="1">
    <citation type="submission" date="2017-03" db="EMBL/GenBank/DDBJ databases">
        <title>Genomes of endolithic fungi from Antarctica.</title>
        <authorList>
            <person name="Coleine C."/>
            <person name="Masonjones S."/>
            <person name="Stajich J.E."/>
        </authorList>
    </citation>
    <scope>NUCLEOTIDE SEQUENCE [LARGE SCALE GENOMIC DNA]</scope>
    <source>
        <strain evidence="7 8">CCFEE 6314</strain>
    </source>
</reference>
<dbReference type="EMBL" id="NAJM01000039">
    <property type="protein sequence ID" value="RVX68266.1"/>
    <property type="molecule type" value="Genomic_DNA"/>
</dbReference>
<dbReference type="InterPro" id="IPR000719">
    <property type="entry name" value="Prot_kinase_dom"/>
</dbReference>
<feature type="domain" description="Protein kinase" evidence="6">
    <location>
        <begin position="1"/>
        <end position="134"/>
    </location>
</feature>
<dbReference type="GO" id="GO:0005634">
    <property type="term" value="C:nucleus"/>
    <property type="evidence" value="ECO:0007669"/>
    <property type="project" value="TreeGrafter"/>
</dbReference>
<protein>
    <recommendedName>
        <fullName evidence="6">Protein kinase domain-containing protein</fullName>
    </recommendedName>
</protein>
<evidence type="ECO:0000256" key="3">
    <source>
        <dbReference type="ARBA" id="ARBA00022741"/>
    </source>
</evidence>
<accession>A0A438MWY5</accession>
<evidence type="ECO:0000259" key="6">
    <source>
        <dbReference type="PROSITE" id="PS50011"/>
    </source>
</evidence>
<evidence type="ECO:0000313" key="8">
    <source>
        <dbReference type="Proteomes" id="UP000288859"/>
    </source>
</evidence>
<dbReference type="PANTHER" id="PTHR45646:SF11">
    <property type="entry name" value="SERINE_THREONINE-PROTEIN KINASE DOA"/>
    <property type="match status" value="1"/>
</dbReference>
<evidence type="ECO:0000256" key="2">
    <source>
        <dbReference type="ARBA" id="ARBA00022679"/>
    </source>
</evidence>
<dbReference type="Gene3D" id="1.10.510.10">
    <property type="entry name" value="Transferase(Phosphotransferase) domain 1"/>
    <property type="match status" value="1"/>
</dbReference>
<name>A0A438MWY5_EXOME</name>
<evidence type="ECO:0000256" key="4">
    <source>
        <dbReference type="ARBA" id="ARBA00022777"/>
    </source>
</evidence>
<keyword evidence="1" id="KW-0723">Serine/threonine-protein kinase</keyword>
<comment type="caution">
    <text evidence="7">The sequence shown here is derived from an EMBL/GenBank/DDBJ whole genome shotgun (WGS) entry which is preliminary data.</text>
</comment>
<dbReference type="InterPro" id="IPR011009">
    <property type="entry name" value="Kinase-like_dom_sf"/>
</dbReference>
<gene>
    <name evidence="7" type="ORF">B0A52_07269</name>
</gene>
<keyword evidence="4" id="KW-0418">Kinase</keyword>